<organism evidence="6 7">
    <name type="scientific">Nocardioides dubius</name>
    <dbReference type="NCBI Taxonomy" id="317019"/>
    <lineage>
        <taxon>Bacteria</taxon>
        <taxon>Bacillati</taxon>
        <taxon>Actinomycetota</taxon>
        <taxon>Actinomycetes</taxon>
        <taxon>Propionibacteriales</taxon>
        <taxon>Nocardioidaceae</taxon>
        <taxon>Nocardioides</taxon>
    </lineage>
</organism>
<name>A0ABP4EKI4_9ACTN</name>
<dbReference type="PANTHER" id="PTHR30055:SF234">
    <property type="entry name" value="HTH-TYPE TRANSCRIPTIONAL REGULATOR BETI"/>
    <property type="match status" value="1"/>
</dbReference>
<dbReference type="PROSITE" id="PS50977">
    <property type="entry name" value="HTH_TETR_2"/>
    <property type="match status" value="1"/>
</dbReference>
<evidence type="ECO:0000256" key="3">
    <source>
        <dbReference type="ARBA" id="ARBA00023163"/>
    </source>
</evidence>
<keyword evidence="7" id="KW-1185">Reference proteome</keyword>
<dbReference type="EMBL" id="BAAALG010000017">
    <property type="protein sequence ID" value="GAA1113457.1"/>
    <property type="molecule type" value="Genomic_DNA"/>
</dbReference>
<protein>
    <submittedName>
        <fullName evidence="6">TetR family transcriptional regulator</fullName>
    </submittedName>
</protein>
<reference evidence="7" key="1">
    <citation type="journal article" date="2019" name="Int. J. Syst. Evol. Microbiol.">
        <title>The Global Catalogue of Microorganisms (GCM) 10K type strain sequencing project: providing services to taxonomists for standard genome sequencing and annotation.</title>
        <authorList>
            <consortium name="The Broad Institute Genomics Platform"/>
            <consortium name="The Broad Institute Genome Sequencing Center for Infectious Disease"/>
            <person name="Wu L."/>
            <person name="Ma J."/>
        </authorList>
    </citation>
    <scope>NUCLEOTIDE SEQUENCE [LARGE SCALE GENOMIC DNA]</scope>
    <source>
        <strain evidence="7">JCM 13008</strain>
    </source>
</reference>
<evidence type="ECO:0000313" key="6">
    <source>
        <dbReference type="EMBL" id="GAA1113457.1"/>
    </source>
</evidence>
<dbReference type="Proteomes" id="UP001501581">
    <property type="component" value="Unassembled WGS sequence"/>
</dbReference>
<dbReference type="InterPro" id="IPR001647">
    <property type="entry name" value="HTH_TetR"/>
</dbReference>
<dbReference type="InterPro" id="IPR009057">
    <property type="entry name" value="Homeodomain-like_sf"/>
</dbReference>
<proteinExistence type="predicted"/>
<evidence type="ECO:0000256" key="1">
    <source>
        <dbReference type="ARBA" id="ARBA00023015"/>
    </source>
</evidence>
<dbReference type="SUPFAM" id="SSF46689">
    <property type="entry name" value="Homeodomain-like"/>
    <property type="match status" value="1"/>
</dbReference>
<comment type="caution">
    <text evidence="6">The sequence shown here is derived from an EMBL/GenBank/DDBJ whole genome shotgun (WGS) entry which is preliminary data.</text>
</comment>
<feature type="domain" description="HTH tetR-type" evidence="5">
    <location>
        <begin position="15"/>
        <end position="75"/>
    </location>
</feature>
<dbReference type="Pfam" id="PF00440">
    <property type="entry name" value="TetR_N"/>
    <property type="match status" value="1"/>
</dbReference>
<evidence type="ECO:0000256" key="4">
    <source>
        <dbReference type="PROSITE-ProRule" id="PRU00335"/>
    </source>
</evidence>
<sequence length="203" mass="21864">MTLSAKGTRLNRRGLETRRHLLKVALGVLADGGAEAVSANLIAREAGVTWGTVQHQFGDADGLWAGVLDYVADNRGPVFDTVTESSDVTGRVAAVVDAMWESLDLPGQKALYNLRKALPAERGELESQFPKTAAAIANWDAEWTAMCEAAFDGLTVDRDRLARVRALLPGAIRGIREEQFFSSYADTDAAKQGLVDALSLYLA</sequence>
<dbReference type="RefSeq" id="WP_343996620.1">
    <property type="nucleotide sequence ID" value="NZ_BAAALG010000017.1"/>
</dbReference>
<dbReference type="InterPro" id="IPR050109">
    <property type="entry name" value="HTH-type_TetR-like_transc_reg"/>
</dbReference>
<feature type="DNA-binding region" description="H-T-H motif" evidence="4">
    <location>
        <begin position="38"/>
        <end position="57"/>
    </location>
</feature>
<keyword evidence="3" id="KW-0804">Transcription</keyword>
<gene>
    <name evidence="6" type="ORF">GCM10009668_39310</name>
</gene>
<dbReference type="Gene3D" id="1.10.357.10">
    <property type="entry name" value="Tetracycline Repressor, domain 2"/>
    <property type="match status" value="1"/>
</dbReference>
<evidence type="ECO:0000313" key="7">
    <source>
        <dbReference type="Proteomes" id="UP001501581"/>
    </source>
</evidence>
<evidence type="ECO:0000256" key="2">
    <source>
        <dbReference type="ARBA" id="ARBA00023125"/>
    </source>
</evidence>
<dbReference type="PANTHER" id="PTHR30055">
    <property type="entry name" value="HTH-TYPE TRANSCRIPTIONAL REGULATOR RUTR"/>
    <property type="match status" value="1"/>
</dbReference>
<evidence type="ECO:0000259" key="5">
    <source>
        <dbReference type="PROSITE" id="PS50977"/>
    </source>
</evidence>
<keyword evidence="2 4" id="KW-0238">DNA-binding</keyword>
<accession>A0ABP4EKI4</accession>
<keyword evidence="1" id="KW-0805">Transcription regulation</keyword>